<gene>
    <name evidence="4" type="ORF">HU200_043278</name>
</gene>
<dbReference type="PANTHER" id="PTHR31147:SF66">
    <property type="entry name" value="OS05G0315700 PROTEIN"/>
    <property type="match status" value="1"/>
</dbReference>
<dbReference type="EMBL" id="JACEFO010002057">
    <property type="protein sequence ID" value="KAF8686999.1"/>
    <property type="molecule type" value="Genomic_DNA"/>
</dbReference>
<evidence type="ECO:0000256" key="1">
    <source>
        <dbReference type="ARBA" id="ARBA00009861"/>
    </source>
</evidence>
<dbReference type="Gene3D" id="3.30.559.10">
    <property type="entry name" value="Chloramphenicol acetyltransferase-like domain"/>
    <property type="match status" value="2"/>
</dbReference>
<comment type="similarity">
    <text evidence="1">Belongs to the plant acyltransferase family.</text>
</comment>
<evidence type="ECO:0000256" key="3">
    <source>
        <dbReference type="SAM" id="MobiDB-lite"/>
    </source>
</evidence>
<keyword evidence="2" id="KW-0808">Transferase</keyword>
<feature type="region of interest" description="Disordered" evidence="3">
    <location>
        <begin position="1"/>
        <end position="22"/>
    </location>
</feature>
<sequence>MAKMPCHQPPPPSIRSLPSLPFPRRTSIKRATHPTTLLISPLHIATITTHTHTHHKTSHINPCSCIRSTLEPSATMASPLPPFTVRRGEPVLVTPSEPTPHETKPLSDIDDGEGMRFYSSGIHLYRANPSKSGQDPAKVIHDALSRALVPYYPLAGRLREEEGRKLVVDCFGQGVMFVSADADLTADDFGDVQSPPFPCFEEFILESTTIAGVEPVIDRPLLYIQVTRLKCGGFIFGQRFCHCVVDAPGGMQFEKAICELATGETSPSVTPAWGREMFMARDPPRLSYPHLEYRDPAGGPHDRMLTTAPSDMARVPFFFGPREIAGLRQRAPPGMRCSRFELVAACIWRSRTAALGYSPEEEVRLSFIVNARGRADIPLPQGFYGNAFAYSVAAATAGELTGGDLGYALELVKKAKSAVTYDYLLSVADLMVLEGRPLFALTRTYIVSDVSHAGFKSVDFGWGEAVYGGPAKGGEGPLPGVTNYFSRAKNGKGEEGTVVPICLPRDAMEKFQLEVQGLTAEL</sequence>
<dbReference type="AlphaFoldDB" id="A0A835B3P2"/>
<dbReference type="Proteomes" id="UP000636709">
    <property type="component" value="Unassembled WGS sequence"/>
</dbReference>
<dbReference type="Pfam" id="PF02458">
    <property type="entry name" value="Transferase"/>
    <property type="match status" value="1"/>
</dbReference>
<dbReference type="InterPro" id="IPR050898">
    <property type="entry name" value="Plant_acyltransferase"/>
</dbReference>
<dbReference type="InterPro" id="IPR023213">
    <property type="entry name" value="CAT-like_dom_sf"/>
</dbReference>
<keyword evidence="5" id="KW-1185">Reference proteome</keyword>
<evidence type="ECO:0000256" key="2">
    <source>
        <dbReference type="ARBA" id="ARBA00022679"/>
    </source>
</evidence>
<dbReference type="PANTHER" id="PTHR31147">
    <property type="entry name" value="ACYL TRANSFERASE 4"/>
    <property type="match status" value="1"/>
</dbReference>
<name>A0A835B3P2_9POAL</name>
<dbReference type="OrthoDB" id="1483986at2759"/>
<dbReference type="GO" id="GO:0016747">
    <property type="term" value="F:acyltransferase activity, transferring groups other than amino-acyl groups"/>
    <property type="evidence" value="ECO:0007669"/>
    <property type="project" value="UniProtKB-ARBA"/>
</dbReference>
<evidence type="ECO:0000313" key="4">
    <source>
        <dbReference type="EMBL" id="KAF8686999.1"/>
    </source>
</evidence>
<comment type="caution">
    <text evidence="4">The sequence shown here is derived from an EMBL/GenBank/DDBJ whole genome shotgun (WGS) entry which is preliminary data.</text>
</comment>
<reference evidence="4" key="1">
    <citation type="submission" date="2020-07" db="EMBL/GenBank/DDBJ databases">
        <title>Genome sequence and genetic diversity analysis of an under-domesticated orphan crop, white fonio (Digitaria exilis).</title>
        <authorList>
            <person name="Bennetzen J.L."/>
            <person name="Chen S."/>
            <person name="Ma X."/>
            <person name="Wang X."/>
            <person name="Yssel A.E.J."/>
            <person name="Chaluvadi S.R."/>
            <person name="Johnson M."/>
            <person name="Gangashetty P."/>
            <person name="Hamidou F."/>
            <person name="Sanogo M.D."/>
            <person name="Zwaenepoel A."/>
            <person name="Wallace J."/>
            <person name="Van De Peer Y."/>
            <person name="Van Deynze A."/>
        </authorList>
    </citation>
    <scope>NUCLEOTIDE SEQUENCE</scope>
    <source>
        <tissue evidence="4">Leaves</tissue>
    </source>
</reference>
<accession>A0A835B3P2</accession>
<proteinExistence type="inferred from homology"/>
<organism evidence="4 5">
    <name type="scientific">Digitaria exilis</name>
    <dbReference type="NCBI Taxonomy" id="1010633"/>
    <lineage>
        <taxon>Eukaryota</taxon>
        <taxon>Viridiplantae</taxon>
        <taxon>Streptophyta</taxon>
        <taxon>Embryophyta</taxon>
        <taxon>Tracheophyta</taxon>
        <taxon>Spermatophyta</taxon>
        <taxon>Magnoliopsida</taxon>
        <taxon>Liliopsida</taxon>
        <taxon>Poales</taxon>
        <taxon>Poaceae</taxon>
        <taxon>PACMAD clade</taxon>
        <taxon>Panicoideae</taxon>
        <taxon>Panicodae</taxon>
        <taxon>Paniceae</taxon>
        <taxon>Anthephorinae</taxon>
        <taxon>Digitaria</taxon>
    </lineage>
</organism>
<evidence type="ECO:0000313" key="5">
    <source>
        <dbReference type="Proteomes" id="UP000636709"/>
    </source>
</evidence>
<protein>
    <submittedName>
        <fullName evidence="4">Uncharacterized protein</fullName>
    </submittedName>
</protein>